<dbReference type="AlphaFoldDB" id="A0A1X0P513"/>
<sequence>MPSAVTETQAVGATVAVTLVDGTAVKGTIFTYKPAEELLVLINGFSDGSPSVRIIRTCFIKDVSVLTGAEAEKLPPQLDQKAQLPPMQLGRNRSLLKQATSQLRVAREKRTALLRTEDKNTPIAAFDTLTKLARIYPGIHWDAEEGVIRINQEVFVKGTPDWNTPVAVAIDGAGDNGASLVDRIQKTLSKK</sequence>
<dbReference type="RefSeq" id="XP_028885994.1">
    <property type="nucleotide sequence ID" value="XM_029022336.1"/>
</dbReference>
<name>A0A1X0P513_9TRYP</name>
<comment type="caution">
    <text evidence="2">The sequence shown here is derived from an EMBL/GenBank/DDBJ whole genome shotgun (WGS) entry which is preliminary data.</text>
</comment>
<dbReference type="PROSITE" id="PS52001">
    <property type="entry name" value="AD"/>
    <property type="match status" value="1"/>
</dbReference>
<dbReference type="GeneID" id="39982116"/>
<protein>
    <submittedName>
        <fullName evidence="2">p21 antigen protein</fullName>
    </submittedName>
</protein>
<dbReference type="OrthoDB" id="256076at2759"/>
<evidence type="ECO:0000313" key="3">
    <source>
        <dbReference type="Proteomes" id="UP000192257"/>
    </source>
</evidence>
<feature type="domain" description="AD" evidence="1">
    <location>
        <begin position="85"/>
        <end position="191"/>
    </location>
</feature>
<dbReference type="Proteomes" id="UP000192257">
    <property type="component" value="Unassembled WGS sequence"/>
</dbReference>
<organism evidence="2 3">
    <name type="scientific">Trypanosoma theileri</name>
    <dbReference type="NCBI Taxonomy" id="67003"/>
    <lineage>
        <taxon>Eukaryota</taxon>
        <taxon>Discoba</taxon>
        <taxon>Euglenozoa</taxon>
        <taxon>Kinetoplastea</taxon>
        <taxon>Metakinetoplastina</taxon>
        <taxon>Trypanosomatida</taxon>
        <taxon>Trypanosomatidae</taxon>
        <taxon>Trypanosoma</taxon>
    </lineage>
</organism>
<evidence type="ECO:0000259" key="1">
    <source>
        <dbReference type="PROSITE" id="PS52001"/>
    </source>
</evidence>
<gene>
    <name evidence="2" type="ORF">TM35_000041420</name>
</gene>
<dbReference type="InterPro" id="IPR039683">
    <property type="entry name" value="Lsm12-like"/>
</dbReference>
<accession>A0A1X0P513</accession>
<dbReference type="Gene3D" id="2.30.30.100">
    <property type="match status" value="1"/>
</dbReference>
<evidence type="ECO:0000313" key="2">
    <source>
        <dbReference type="EMBL" id="ORC91928.1"/>
    </source>
</evidence>
<dbReference type="PANTHER" id="PTHR13542">
    <property type="entry name" value="LSM12 HOMOLOG"/>
    <property type="match status" value="1"/>
</dbReference>
<reference evidence="2 3" key="1">
    <citation type="submission" date="2017-03" db="EMBL/GenBank/DDBJ databases">
        <title>An alternative strategy for trypanosome survival in the mammalian bloodstream revealed through genome and transcriptome analysis of the ubiquitous bovine parasite Trypanosoma (Megatrypanum) theileri.</title>
        <authorList>
            <person name="Kelly S."/>
            <person name="Ivens A."/>
            <person name="Mott A."/>
            <person name="O'Neill E."/>
            <person name="Emms D."/>
            <person name="Macleod O."/>
            <person name="Voorheis P."/>
            <person name="Matthews J."/>
            <person name="Matthews K."/>
            <person name="Carrington M."/>
        </authorList>
    </citation>
    <scope>NUCLEOTIDE SEQUENCE [LARGE SCALE GENOMIC DNA]</scope>
    <source>
        <strain evidence="2">Edinburgh</strain>
    </source>
</reference>
<dbReference type="VEuPathDB" id="TriTrypDB:TM35_000041420"/>
<dbReference type="EMBL" id="NBCO01000004">
    <property type="protein sequence ID" value="ORC91928.1"/>
    <property type="molecule type" value="Genomic_DNA"/>
</dbReference>
<proteinExistence type="predicted"/>
<dbReference type="InterPro" id="IPR047574">
    <property type="entry name" value="AD"/>
</dbReference>
<keyword evidence="3" id="KW-1185">Reference proteome</keyword>